<dbReference type="Pfam" id="PF03462">
    <property type="entry name" value="PCRF"/>
    <property type="match status" value="1"/>
</dbReference>
<gene>
    <name evidence="7" type="ORF">ACFPN2_06480</name>
</gene>
<keyword evidence="4" id="KW-0175">Coiled coil</keyword>
<name>A0ABV8SMM9_9GAMM</name>
<keyword evidence="3" id="KW-0143">Chaperone</keyword>
<dbReference type="CDD" id="cd19499">
    <property type="entry name" value="RecA-like_ClpB_Hsp104-like"/>
    <property type="match status" value="1"/>
</dbReference>
<evidence type="ECO:0000256" key="3">
    <source>
        <dbReference type="ARBA" id="ARBA00023186"/>
    </source>
</evidence>
<keyword evidence="8" id="KW-1185">Reference proteome</keyword>
<keyword evidence="2" id="KW-0067">ATP-binding</keyword>
<reference evidence="8" key="1">
    <citation type="journal article" date="2019" name="Int. J. Syst. Evol. Microbiol.">
        <title>The Global Catalogue of Microorganisms (GCM) 10K type strain sequencing project: providing services to taxonomists for standard genome sequencing and annotation.</title>
        <authorList>
            <consortium name="The Broad Institute Genomics Platform"/>
            <consortium name="The Broad Institute Genome Sequencing Center for Infectious Disease"/>
            <person name="Wu L."/>
            <person name="Ma J."/>
        </authorList>
    </citation>
    <scope>NUCLEOTIDE SEQUENCE [LARGE SCALE GENOMIC DNA]</scope>
    <source>
        <strain evidence="8">CGMCC 1.10759</strain>
    </source>
</reference>
<dbReference type="InterPro" id="IPR045853">
    <property type="entry name" value="Pep_chain_release_fac_I_sf"/>
</dbReference>
<dbReference type="PRINTS" id="PR00300">
    <property type="entry name" value="CLPPROTEASEA"/>
</dbReference>
<evidence type="ECO:0000259" key="5">
    <source>
        <dbReference type="SMART" id="SM00382"/>
    </source>
</evidence>
<dbReference type="InterPro" id="IPR019489">
    <property type="entry name" value="Clp_ATPase_C"/>
</dbReference>
<dbReference type="InterPro" id="IPR050130">
    <property type="entry name" value="ClpA_ClpB"/>
</dbReference>
<dbReference type="InterPro" id="IPR005139">
    <property type="entry name" value="PCRF"/>
</dbReference>
<evidence type="ECO:0000313" key="8">
    <source>
        <dbReference type="Proteomes" id="UP001595904"/>
    </source>
</evidence>
<dbReference type="InterPro" id="IPR001270">
    <property type="entry name" value="ClpA/B"/>
</dbReference>
<dbReference type="PANTHER" id="PTHR11638">
    <property type="entry name" value="ATP-DEPENDENT CLP PROTEASE"/>
    <property type="match status" value="1"/>
</dbReference>
<evidence type="ECO:0000259" key="6">
    <source>
        <dbReference type="SMART" id="SM01086"/>
    </source>
</evidence>
<dbReference type="PANTHER" id="PTHR11638:SF18">
    <property type="entry name" value="HEAT SHOCK PROTEIN 104"/>
    <property type="match status" value="1"/>
</dbReference>
<evidence type="ECO:0000256" key="1">
    <source>
        <dbReference type="ARBA" id="ARBA00022741"/>
    </source>
</evidence>
<accession>A0ABV8SMM9</accession>
<dbReference type="SMART" id="SM01086">
    <property type="entry name" value="ClpB_D2-small"/>
    <property type="match status" value="1"/>
</dbReference>
<dbReference type="SUPFAM" id="SSF52540">
    <property type="entry name" value="P-loop containing nucleoside triphosphate hydrolases"/>
    <property type="match status" value="2"/>
</dbReference>
<dbReference type="Gene3D" id="1.10.8.60">
    <property type="match status" value="1"/>
</dbReference>
<dbReference type="InterPro" id="IPR003959">
    <property type="entry name" value="ATPase_AAA_core"/>
</dbReference>
<dbReference type="InterPro" id="IPR003593">
    <property type="entry name" value="AAA+_ATPase"/>
</dbReference>
<dbReference type="Gene3D" id="1.20.58.410">
    <property type="entry name" value="Release factor"/>
    <property type="match status" value="1"/>
</dbReference>
<feature type="coiled-coil region" evidence="4">
    <location>
        <begin position="655"/>
        <end position="714"/>
    </location>
</feature>
<protein>
    <submittedName>
        <fullName evidence="7">AAA family ATPase</fullName>
    </submittedName>
</protein>
<dbReference type="SMART" id="SM00382">
    <property type="entry name" value="AAA"/>
    <property type="match status" value="2"/>
</dbReference>
<dbReference type="EMBL" id="JBHSDU010000003">
    <property type="protein sequence ID" value="MFC4308722.1"/>
    <property type="molecule type" value="Genomic_DNA"/>
</dbReference>
<proteinExistence type="predicted"/>
<dbReference type="SUPFAM" id="SSF75620">
    <property type="entry name" value="Release factor"/>
    <property type="match status" value="1"/>
</dbReference>
<dbReference type="RefSeq" id="WP_380595805.1">
    <property type="nucleotide sequence ID" value="NZ_JBHSDU010000003.1"/>
</dbReference>
<feature type="domain" description="Clp ATPase C-terminal" evidence="6">
    <location>
        <begin position="479"/>
        <end position="573"/>
    </location>
</feature>
<evidence type="ECO:0000313" key="7">
    <source>
        <dbReference type="EMBL" id="MFC4308722.1"/>
    </source>
</evidence>
<feature type="domain" description="AAA+ ATPase" evidence="5">
    <location>
        <begin position="313"/>
        <end position="459"/>
    </location>
</feature>
<comment type="caution">
    <text evidence="7">The sequence shown here is derived from an EMBL/GenBank/DDBJ whole genome shotgun (WGS) entry which is preliminary data.</text>
</comment>
<keyword evidence="1" id="KW-0547">Nucleotide-binding</keyword>
<dbReference type="Gene3D" id="3.40.50.300">
    <property type="entry name" value="P-loop containing nucleotide triphosphate hydrolases"/>
    <property type="match status" value="2"/>
</dbReference>
<evidence type="ECO:0000256" key="2">
    <source>
        <dbReference type="ARBA" id="ARBA00022840"/>
    </source>
</evidence>
<dbReference type="Proteomes" id="UP001595904">
    <property type="component" value="Unassembled WGS sequence"/>
</dbReference>
<feature type="domain" description="AAA+ ATPase" evidence="5">
    <location>
        <begin position="45"/>
        <end position="177"/>
    </location>
</feature>
<evidence type="ECO:0000256" key="4">
    <source>
        <dbReference type="SAM" id="Coils"/>
    </source>
</evidence>
<organism evidence="7 8">
    <name type="scientific">Steroidobacter flavus</name>
    <dbReference type="NCBI Taxonomy" id="1842136"/>
    <lineage>
        <taxon>Bacteria</taxon>
        <taxon>Pseudomonadati</taxon>
        <taxon>Pseudomonadota</taxon>
        <taxon>Gammaproteobacteria</taxon>
        <taxon>Steroidobacterales</taxon>
        <taxon>Steroidobacteraceae</taxon>
        <taxon>Steroidobacter</taxon>
    </lineage>
</organism>
<dbReference type="Pfam" id="PF10431">
    <property type="entry name" value="ClpB_D2-small"/>
    <property type="match status" value="1"/>
</dbReference>
<dbReference type="InterPro" id="IPR027417">
    <property type="entry name" value="P-loop_NTPase"/>
</dbReference>
<dbReference type="Pfam" id="PF07724">
    <property type="entry name" value="AAA_2"/>
    <property type="match status" value="1"/>
</dbReference>
<sequence>MADQRYSDALGQEGRNLSRLILDKKLELPRYREQAVGAVLAALKRNRSVLLVGDVGVGKTSVVHGVGNELPRIARELWELPTNAVLTGTRYLGDWPSKVEAILQALKGRRGVLYVPDIWNVLTVGTSSSDPTALFDHLRPRMLTGEVQLIGEVTPERLLGLQSAPLFTSLFDVVPIVPLEENQISSLATDYAASRQIPVDERAIRELMTLCSRFLPGDRGPGQLLRLIQQIADYQREKVAIGEPELIDQAFIEKVFSIYSGLPRFVVSRSVTKPAREIREWFRERIIGQERAIESVVEVITLFKAGLHDPTRPIGTLLFVGPTGVGKTELAKALAQYLFGSESRLLRFDLSEFKDYHAFQLLVGDPNKPRQPARLLDPIRAQPFQVILFDEIEKAHQNVWDMLLQLLDEGHVSPPNGARANFRNTIVIATSNVGAQDAHKGPLGFVGSPSGQISLKSLESVFRPELLNRFQHIVTFDGLTRESVRRIANREIQQLLAREGITSRNLCVEVGEDVLDAVVETGFDREYGARALKRQVQQRVLFPIASRLMESDVPPGSILKLDIASHEPDRSTPGSTRVRVLESEASRSYRREAARELAANKQRRSVIEMNDEARKLATRCEELAKYCNKDALTARLSELDKQRRAAHFWRDVALANEALVEMDELKEVLMRLESLQTRIDGLSQELSRPNVRQLEVLERSIDQITADLEVAERELVRMGGDGAIDALIAITPIGHSTQLRDLLFETYRGWADEIGYHTQLLADPLTPSDATFFAVKGAYAHGYLEREQGVHRLREAEEHEAVRVTIARWSHVAANVEFGNQRALKQRGTFGEKVRSRVEVIGGSHFALQNALTIAENRELARAIAASWQAASSSDTVVRRYDLEPFLLKDHLTGLTSGRRSVLKPAEFHELLCKRVDLGGARALFHLPRVGR</sequence>